<reference evidence="13 14" key="1">
    <citation type="submission" date="2020-01" db="EMBL/GenBank/DDBJ databases">
        <title>Draft genome sequence of Cand. Neptunochlamydia vexilliferae K9.</title>
        <authorList>
            <person name="Schulz F."/>
            <person name="Koestlbacher S."/>
            <person name="Wascher F."/>
            <person name="Pizzetti I."/>
            <person name="Horn M."/>
        </authorList>
    </citation>
    <scope>NUCLEOTIDE SEQUENCE [LARGE SCALE GENOMIC DNA]</scope>
    <source>
        <strain evidence="13 14">K9</strain>
    </source>
</reference>
<evidence type="ECO:0000259" key="10">
    <source>
        <dbReference type="Pfam" id="PF04095"/>
    </source>
</evidence>
<dbReference type="NCBIfam" id="NF009131">
    <property type="entry name" value="PRK12484.1"/>
    <property type="match status" value="1"/>
</dbReference>
<keyword evidence="7 9" id="KW-0808">Transferase</keyword>
<evidence type="ECO:0000259" key="11">
    <source>
        <dbReference type="Pfam" id="PF17767"/>
    </source>
</evidence>
<feature type="domain" description="Nicotinate/nicotinamide phosphoribosyltransferase" evidence="10">
    <location>
        <begin position="161"/>
        <end position="348"/>
    </location>
</feature>
<dbReference type="EC" id="6.3.4.21" evidence="3 9"/>
<comment type="caution">
    <text evidence="13">The sequence shown here is derived from an EMBL/GenBank/DDBJ whole genome shotgun (WGS) entry which is preliminary data.</text>
</comment>
<gene>
    <name evidence="13" type="ORF">NEPTK9_000261</name>
</gene>
<dbReference type="PIRSF" id="PIRSF000484">
    <property type="entry name" value="NAPRT"/>
    <property type="match status" value="1"/>
</dbReference>
<evidence type="ECO:0000256" key="1">
    <source>
        <dbReference type="ARBA" id="ARBA00004952"/>
    </source>
</evidence>
<accession>A0ABS0AYS4</accession>
<dbReference type="InterPro" id="IPR041525">
    <property type="entry name" value="N/Namide_PRibTrfase"/>
</dbReference>
<evidence type="ECO:0000259" key="12">
    <source>
        <dbReference type="Pfam" id="PF17956"/>
    </source>
</evidence>
<dbReference type="Pfam" id="PF04095">
    <property type="entry name" value="NAPRTase"/>
    <property type="match status" value="1"/>
</dbReference>
<dbReference type="InterPro" id="IPR036068">
    <property type="entry name" value="Nicotinate_pribotase-like_C"/>
</dbReference>
<organism evidence="13 14">
    <name type="scientific">Candidatus Neptunichlamydia vexilliferae</name>
    <dbReference type="NCBI Taxonomy" id="1651774"/>
    <lineage>
        <taxon>Bacteria</taxon>
        <taxon>Pseudomonadati</taxon>
        <taxon>Chlamydiota</taxon>
        <taxon>Chlamydiia</taxon>
        <taxon>Parachlamydiales</taxon>
        <taxon>Simkaniaceae</taxon>
        <taxon>Candidatus Neptunichlamydia</taxon>
    </lineage>
</organism>
<evidence type="ECO:0000256" key="6">
    <source>
        <dbReference type="ARBA" id="ARBA00022642"/>
    </source>
</evidence>
<dbReference type="NCBIfam" id="NF006695">
    <property type="entry name" value="PRK09243.1-2"/>
    <property type="match status" value="1"/>
</dbReference>
<dbReference type="InterPro" id="IPR013785">
    <property type="entry name" value="Aldolase_TIM"/>
</dbReference>
<evidence type="ECO:0000256" key="9">
    <source>
        <dbReference type="RuleBase" id="RU365100"/>
    </source>
</evidence>
<dbReference type="Pfam" id="PF17956">
    <property type="entry name" value="NAPRTase_C"/>
    <property type="match status" value="1"/>
</dbReference>
<dbReference type="Gene3D" id="3.20.20.70">
    <property type="entry name" value="Aldolase class I"/>
    <property type="match status" value="1"/>
</dbReference>
<dbReference type="InterPro" id="IPR041619">
    <property type="entry name" value="NAPRTase_C"/>
</dbReference>
<dbReference type="EMBL" id="JAAEJV010000003">
    <property type="protein sequence ID" value="MBF5058762.1"/>
    <property type="molecule type" value="Genomic_DNA"/>
</dbReference>
<evidence type="ECO:0000313" key="14">
    <source>
        <dbReference type="Proteomes" id="UP001194714"/>
    </source>
</evidence>
<dbReference type="CDD" id="cd01570">
    <property type="entry name" value="NAPRTase_A"/>
    <property type="match status" value="1"/>
</dbReference>
<dbReference type="GO" id="GO:0016757">
    <property type="term" value="F:glycosyltransferase activity"/>
    <property type="evidence" value="ECO:0007669"/>
    <property type="project" value="UniProtKB-KW"/>
</dbReference>
<dbReference type="PANTHER" id="PTHR11098">
    <property type="entry name" value="NICOTINATE PHOSPHORIBOSYLTRANSFERASE"/>
    <property type="match status" value="1"/>
</dbReference>
<dbReference type="InterPro" id="IPR007229">
    <property type="entry name" value="Nic_PRibTrfase-Fam"/>
</dbReference>
<dbReference type="InterPro" id="IPR040727">
    <property type="entry name" value="NAPRTase_N"/>
</dbReference>
<dbReference type="NCBIfam" id="TIGR01513">
    <property type="entry name" value="NAPRTase_put"/>
    <property type="match status" value="1"/>
</dbReference>
<dbReference type="Pfam" id="PF17767">
    <property type="entry name" value="NAPRTase_N"/>
    <property type="match status" value="1"/>
</dbReference>
<sequence length="481" mass="54363">MIYKSSLALLTDLYELTMAYGYWKLGMMDREAVFTLFFRKRPFGGNYALAAGLETAIEFIKNFRFEKSDLDYLESLTSPNGEPLFEKGFLDYLSTFTFNCDIFAMPEGTPVFPYEPLILVRGPILQAQLLESALLNIVNFQTLIATKAARICASAEEDEVIEFGLRRAQGIDGAFSGTRATFVGGCQSTSNVIAGKYFGIPVKGTHAHSWIMAFDREEEAFDAYTDVLPDNCIYLVDTYDTVEGVKKAIKVAQKKKTKMLGVRLDSGDLAQLSIKIRKLLDDAGFEDAKIMASNELDELIIRDLKQQGAKINVWGVGTNLITATDQPALDGVYKLAAIQNEKGEWVYKLKISEQLVKTTNPGILQVRRFYDREKKALCDMLYDMEMGCEKNLELIDPLDPTRRKQIDSGEGRDLLIPIFKRGKQVYTSPSLQEIQANTKKELETLDPHYRRFLNPHIYFVGLEKGVYDLKMRLIDDIKGHP</sequence>
<evidence type="ECO:0000313" key="13">
    <source>
        <dbReference type="EMBL" id="MBF5058762.1"/>
    </source>
</evidence>
<keyword evidence="6 9" id="KW-0662">Pyridine nucleotide biosynthesis</keyword>
<evidence type="ECO:0000256" key="5">
    <source>
        <dbReference type="ARBA" id="ARBA00022598"/>
    </source>
</evidence>
<evidence type="ECO:0000256" key="3">
    <source>
        <dbReference type="ARBA" id="ARBA00013236"/>
    </source>
</evidence>
<keyword evidence="13" id="KW-0328">Glycosyltransferase</keyword>
<evidence type="ECO:0000256" key="7">
    <source>
        <dbReference type="ARBA" id="ARBA00022679"/>
    </source>
</evidence>
<dbReference type="Gene3D" id="3.20.140.10">
    <property type="entry name" value="nicotinate phosphoribosyltransferase"/>
    <property type="match status" value="1"/>
</dbReference>
<dbReference type="GO" id="GO:0004516">
    <property type="term" value="F:nicotinate phosphoribosyltransferase activity"/>
    <property type="evidence" value="ECO:0007669"/>
    <property type="project" value="UniProtKB-EC"/>
</dbReference>
<comment type="similarity">
    <text evidence="2 9">Belongs to the NAPRTase family.</text>
</comment>
<dbReference type="RefSeq" id="WP_194847043.1">
    <property type="nucleotide sequence ID" value="NZ_JAAEJV010000003.1"/>
</dbReference>
<evidence type="ECO:0000256" key="4">
    <source>
        <dbReference type="ARBA" id="ARBA00022553"/>
    </source>
</evidence>
<comment type="catalytic activity">
    <reaction evidence="8 9">
        <text>5-phospho-alpha-D-ribose 1-diphosphate + nicotinate + ATP + H2O = nicotinate beta-D-ribonucleotide + ADP + phosphate + diphosphate</text>
        <dbReference type="Rhea" id="RHEA:36163"/>
        <dbReference type="ChEBI" id="CHEBI:15377"/>
        <dbReference type="ChEBI" id="CHEBI:30616"/>
        <dbReference type="ChEBI" id="CHEBI:32544"/>
        <dbReference type="ChEBI" id="CHEBI:33019"/>
        <dbReference type="ChEBI" id="CHEBI:43474"/>
        <dbReference type="ChEBI" id="CHEBI:57502"/>
        <dbReference type="ChEBI" id="CHEBI:58017"/>
        <dbReference type="ChEBI" id="CHEBI:456216"/>
        <dbReference type="EC" id="6.3.4.21"/>
    </reaction>
</comment>
<name>A0ABS0AYS4_9BACT</name>
<keyword evidence="14" id="KW-1185">Reference proteome</keyword>
<comment type="PTM">
    <text evidence="9">Transiently phosphorylated on a His residue during the reaction cycle. Phosphorylation strongly increases the affinity for substrates and increases the rate of nicotinate D-ribonucleotide production. Dephosphorylation regenerates the low-affinity form of the enzyme, leading to product release.</text>
</comment>
<protein>
    <recommendedName>
        <fullName evidence="3 9">Nicotinate phosphoribosyltransferase</fullName>
        <ecNumber evidence="3 9">6.3.4.21</ecNumber>
    </recommendedName>
</protein>
<comment type="pathway">
    <text evidence="1 9">Cofactor biosynthesis; NAD(+) biosynthesis; nicotinate D-ribonucleotide from nicotinate: step 1/1.</text>
</comment>
<dbReference type="PANTHER" id="PTHR11098:SF1">
    <property type="entry name" value="NICOTINATE PHOSPHORIBOSYLTRANSFERASE"/>
    <property type="match status" value="1"/>
</dbReference>
<keyword evidence="5 9" id="KW-0436">Ligase</keyword>
<evidence type="ECO:0000256" key="8">
    <source>
        <dbReference type="ARBA" id="ARBA00048668"/>
    </source>
</evidence>
<feature type="domain" description="Nicotinate phosphoribosyltransferase N-terminal" evidence="11">
    <location>
        <begin position="9"/>
        <end position="139"/>
    </location>
</feature>
<dbReference type="SUPFAM" id="SSF51690">
    <property type="entry name" value="Nicotinate/Quinolinate PRTase C-terminal domain-like"/>
    <property type="match status" value="1"/>
</dbReference>
<dbReference type="Proteomes" id="UP001194714">
    <property type="component" value="Unassembled WGS sequence"/>
</dbReference>
<dbReference type="SUPFAM" id="SSF54675">
    <property type="entry name" value="Nicotinate/Quinolinate PRTase N-terminal domain-like"/>
    <property type="match status" value="1"/>
</dbReference>
<feature type="domain" description="Nicotinate phosphoribosyltransferase C-terminal" evidence="12">
    <location>
        <begin position="365"/>
        <end position="470"/>
    </location>
</feature>
<comment type="function">
    <text evidence="9">Catalyzes the first step in the biosynthesis of NAD from nicotinic acid, the ATP-dependent synthesis of beta-nicotinate D-ribonucleotide from nicotinate and 5-phospho-D-ribose 1-phosphate.</text>
</comment>
<evidence type="ECO:0000256" key="2">
    <source>
        <dbReference type="ARBA" id="ARBA00010897"/>
    </source>
</evidence>
<proteinExistence type="inferred from homology"/>
<dbReference type="InterPro" id="IPR006405">
    <property type="entry name" value="Nic_PRibTrfase_pncB"/>
</dbReference>
<keyword evidence="4" id="KW-0597">Phosphoprotein</keyword>